<proteinExistence type="predicted"/>
<keyword evidence="3" id="KW-1185">Reference proteome</keyword>
<feature type="region of interest" description="Disordered" evidence="1">
    <location>
        <begin position="22"/>
        <end position="52"/>
    </location>
</feature>
<reference evidence="2" key="1">
    <citation type="submission" date="2023-03" db="EMBL/GenBank/DDBJ databases">
        <title>Massive genome expansion in bonnet fungi (Mycena s.s.) driven by repeated elements and novel gene families across ecological guilds.</title>
        <authorList>
            <consortium name="Lawrence Berkeley National Laboratory"/>
            <person name="Harder C.B."/>
            <person name="Miyauchi S."/>
            <person name="Viragh M."/>
            <person name="Kuo A."/>
            <person name="Thoen E."/>
            <person name="Andreopoulos B."/>
            <person name="Lu D."/>
            <person name="Skrede I."/>
            <person name="Drula E."/>
            <person name="Henrissat B."/>
            <person name="Morin E."/>
            <person name="Kohler A."/>
            <person name="Barry K."/>
            <person name="LaButti K."/>
            <person name="Morin E."/>
            <person name="Salamov A."/>
            <person name="Lipzen A."/>
            <person name="Mereny Z."/>
            <person name="Hegedus B."/>
            <person name="Baldrian P."/>
            <person name="Stursova M."/>
            <person name="Weitz H."/>
            <person name="Taylor A."/>
            <person name="Grigoriev I.V."/>
            <person name="Nagy L.G."/>
            <person name="Martin F."/>
            <person name="Kauserud H."/>
        </authorList>
    </citation>
    <scope>NUCLEOTIDE SEQUENCE</scope>
    <source>
        <strain evidence="2">CBHHK002</strain>
    </source>
</reference>
<organism evidence="2 3">
    <name type="scientific">Mycena albidolilacea</name>
    <dbReference type="NCBI Taxonomy" id="1033008"/>
    <lineage>
        <taxon>Eukaryota</taxon>
        <taxon>Fungi</taxon>
        <taxon>Dikarya</taxon>
        <taxon>Basidiomycota</taxon>
        <taxon>Agaricomycotina</taxon>
        <taxon>Agaricomycetes</taxon>
        <taxon>Agaricomycetidae</taxon>
        <taxon>Agaricales</taxon>
        <taxon>Marasmiineae</taxon>
        <taxon>Mycenaceae</taxon>
        <taxon>Mycena</taxon>
    </lineage>
</organism>
<name>A0AAD6Z1Y4_9AGAR</name>
<dbReference type="EMBL" id="JARIHO010000103">
    <property type="protein sequence ID" value="KAJ7303695.1"/>
    <property type="molecule type" value="Genomic_DNA"/>
</dbReference>
<gene>
    <name evidence="2" type="ORF">DFH08DRAFT_53932</name>
</gene>
<evidence type="ECO:0000256" key="1">
    <source>
        <dbReference type="SAM" id="MobiDB-lite"/>
    </source>
</evidence>
<evidence type="ECO:0000313" key="2">
    <source>
        <dbReference type="EMBL" id="KAJ7303695.1"/>
    </source>
</evidence>
<evidence type="ECO:0000313" key="3">
    <source>
        <dbReference type="Proteomes" id="UP001218218"/>
    </source>
</evidence>
<protein>
    <submittedName>
        <fullName evidence="2">Uncharacterized protein</fullName>
    </submittedName>
</protein>
<feature type="region of interest" description="Disordered" evidence="1">
    <location>
        <begin position="72"/>
        <end position="119"/>
    </location>
</feature>
<dbReference type="AlphaFoldDB" id="A0AAD6Z1Y4"/>
<dbReference type="Proteomes" id="UP001218218">
    <property type="component" value="Unassembled WGS sequence"/>
</dbReference>
<sequence length="154" mass="17196">MRSTYGERILAPSCTGASSVFARERHPASNPPYFRRASVPPASLREDPTSPHILDTQTEIKASGVPDACSRRLRDEEPIKMKMEHRMGKWRKPSTSFADGAEGRKPRGGGGRRRESVRSLRPWAARYTGGLNTDLEFRTLGDIPKRKSSLPTHP</sequence>
<feature type="compositionally biased region" description="Basic and acidic residues" evidence="1">
    <location>
        <begin position="72"/>
        <end position="87"/>
    </location>
</feature>
<accession>A0AAD6Z1Y4</accession>
<comment type="caution">
    <text evidence="2">The sequence shown here is derived from an EMBL/GenBank/DDBJ whole genome shotgun (WGS) entry which is preliminary data.</text>
</comment>